<dbReference type="InterPro" id="IPR036152">
    <property type="entry name" value="Asp/glu_Ase-like_sf"/>
</dbReference>
<dbReference type="InterPro" id="IPR036770">
    <property type="entry name" value="Ankyrin_rpt-contain_sf"/>
</dbReference>
<dbReference type="EMBL" id="BQKY01000001">
    <property type="protein sequence ID" value="GJN87198.1"/>
    <property type="molecule type" value="Genomic_DNA"/>
</dbReference>
<dbReference type="PROSITE" id="PS50297">
    <property type="entry name" value="ANK_REP_REGION"/>
    <property type="match status" value="1"/>
</dbReference>
<evidence type="ECO:0000256" key="5">
    <source>
        <dbReference type="PROSITE-ProRule" id="PRU10100"/>
    </source>
</evidence>
<dbReference type="Pfam" id="PF00023">
    <property type="entry name" value="Ank"/>
    <property type="match status" value="1"/>
</dbReference>
<feature type="transmembrane region" description="Helical" evidence="7">
    <location>
        <begin position="676"/>
        <end position="695"/>
    </location>
</feature>
<dbReference type="Gene3D" id="3.40.30.10">
    <property type="entry name" value="Glutaredoxin"/>
    <property type="match status" value="1"/>
</dbReference>
<dbReference type="Proteomes" id="UP001342314">
    <property type="component" value="Unassembled WGS sequence"/>
</dbReference>
<accession>A0AAV5GA30</accession>
<evidence type="ECO:0000256" key="6">
    <source>
        <dbReference type="SAM" id="MobiDB-lite"/>
    </source>
</evidence>
<dbReference type="PANTHER" id="PTHR11707">
    <property type="entry name" value="L-ASPARAGINASE"/>
    <property type="match status" value="1"/>
</dbReference>
<dbReference type="PROSITE" id="PS51532">
    <property type="entry name" value="PITH"/>
    <property type="match status" value="1"/>
</dbReference>
<dbReference type="AlphaFoldDB" id="A0AAV5GA30"/>
<evidence type="ECO:0000256" key="2">
    <source>
        <dbReference type="ARBA" id="ARBA00022801"/>
    </source>
</evidence>
<feature type="domain" description="PITH" evidence="9">
    <location>
        <begin position="889"/>
        <end position="1058"/>
    </location>
</feature>
<feature type="transmembrane region" description="Helical" evidence="7">
    <location>
        <begin position="716"/>
        <end position="738"/>
    </location>
</feature>
<dbReference type="Pfam" id="PF17763">
    <property type="entry name" value="Asparaginase_C"/>
    <property type="match status" value="1"/>
</dbReference>
<dbReference type="InterPro" id="IPR008979">
    <property type="entry name" value="Galactose-bd-like_sf"/>
</dbReference>
<feature type="repeat" description="ANK" evidence="4">
    <location>
        <begin position="513"/>
        <end position="545"/>
    </location>
</feature>
<keyword evidence="4" id="KW-0040">ANK repeat</keyword>
<dbReference type="GO" id="GO:0004067">
    <property type="term" value="F:asparaginase activity"/>
    <property type="evidence" value="ECO:0007669"/>
    <property type="project" value="UniProtKB-UniRule"/>
</dbReference>
<dbReference type="EC" id="3.5.1.1" evidence="1"/>
<evidence type="ECO:0000256" key="4">
    <source>
        <dbReference type="PROSITE-ProRule" id="PRU00023"/>
    </source>
</evidence>
<dbReference type="PROSITE" id="PS00917">
    <property type="entry name" value="ASN_GLN_ASE_2"/>
    <property type="match status" value="1"/>
</dbReference>
<evidence type="ECO:0000313" key="10">
    <source>
        <dbReference type="EMBL" id="GJN87198.1"/>
    </source>
</evidence>
<dbReference type="FunFam" id="3.40.50.40:FF:000001">
    <property type="entry name" value="L-asparaginase 1"/>
    <property type="match status" value="1"/>
</dbReference>
<dbReference type="SUPFAM" id="SSF48403">
    <property type="entry name" value="Ankyrin repeat"/>
    <property type="match status" value="1"/>
</dbReference>
<dbReference type="PROSITE" id="PS00194">
    <property type="entry name" value="THIOREDOXIN_1"/>
    <property type="match status" value="1"/>
</dbReference>
<keyword evidence="7" id="KW-0472">Membrane</keyword>
<dbReference type="GO" id="GO:0005737">
    <property type="term" value="C:cytoplasm"/>
    <property type="evidence" value="ECO:0007669"/>
    <property type="project" value="UniProtKB-ARBA"/>
</dbReference>
<dbReference type="CDD" id="cd02947">
    <property type="entry name" value="TRX_family"/>
    <property type="match status" value="1"/>
</dbReference>
<dbReference type="InterPro" id="IPR036249">
    <property type="entry name" value="Thioredoxin-like_sf"/>
</dbReference>
<dbReference type="InterPro" id="IPR040919">
    <property type="entry name" value="Asparaginase_C"/>
</dbReference>
<dbReference type="InterPro" id="IPR037152">
    <property type="entry name" value="L-asparaginase_N_sf"/>
</dbReference>
<keyword evidence="11" id="KW-1185">Reference proteome</keyword>
<evidence type="ECO:0000259" key="9">
    <source>
        <dbReference type="PROSITE" id="PS51532"/>
    </source>
</evidence>
<feature type="active site" evidence="5">
    <location>
        <position position="136"/>
    </location>
</feature>
<dbReference type="InterPro" id="IPR010400">
    <property type="entry name" value="PITH_dom"/>
</dbReference>
<dbReference type="SMART" id="SM00870">
    <property type="entry name" value="Asparaginase"/>
    <property type="match status" value="1"/>
</dbReference>
<keyword evidence="7" id="KW-1133">Transmembrane helix</keyword>
<feature type="binding site" evidence="3">
    <location>
        <position position="118"/>
    </location>
    <ligand>
        <name>substrate</name>
    </ligand>
</feature>
<comment type="caution">
    <text evidence="10">The sequence shown here is derived from an EMBL/GenBank/DDBJ whole genome shotgun (WGS) entry which is preliminary data.</text>
</comment>
<feature type="region of interest" description="Disordered" evidence="6">
    <location>
        <begin position="630"/>
        <end position="651"/>
    </location>
</feature>
<dbReference type="PIRSF" id="PIRSF001220">
    <property type="entry name" value="L-ASNase_gatD"/>
    <property type="match status" value="1"/>
</dbReference>
<dbReference type="SMART" id="SM00248">
    <property type="entry name" value="ANK"/>
    <property type="match status" value="2"/>
</dbReference>
<dbReference type="Pfam" id="PF06201">
    <property type="entry name" value="PITH"/>
    <property type="match status" value="1"/>
</dbReference>
<feature type="binding site" evidence="3">
    <location>
        <begin position="136"/>
        <end position="137"/>
    </location>
    <ligand>
        <name>substrate</name>
    </ligand>
</feature>
<dbReference type="Gene3D" id="3.40.50.1170">
    <property type="entry name" value="L-asparaginase, N-terminal domain"/>
    <property type="match status" value="1"/>
</dbReference>
<protein>
    <recommendedName>
        <fullName evidence="1">asparaginase</fullName>
        <ecNumber evidence="1">3.5.1.1</ecNumber>
    </recommendedName>
</protein>
<dbReference type="PROSITE" id="PS50088">
    <property type="entry name" value="ANK_REPEAT"/>
    <property type="match status" value="1"/>
</dbReference>
<dbReference type="InterPro" id="IPR006033">
    <property type="entry name" value="AsnA_fam"/>
</dbReference>
<evidence type="ECO:0000256" key="3">
    <source>
        <dbReference type="PIRSR" id="PIRSR001220-2"/>
    </source>
</evidence>
<evidence type="ECO:0000313" key="11">
    <source>
        <dbReference type="Proteomes" id="UP001342314"/>
    </source>
</evidence>
<dbReference type="PIRSF" id="PIRSF500176">
    <property type="entry name" value="L_ASNase"/>
    <property type="match status" value="1"/>
</dbReference>
<feature type="domain" description="Thioredoxin" evidence="8">
    <location>
        <begin position="762"/>
        <end position="878"/>
    </location>
</feature>
<evidence type="ECO:0000259" key="8">
    <source>
        <dbReference type="PROSITE" id="PS51352"/>
    </source>
</evidence>
<feature type="region of interest" description="Disordered" evidence="6">
    <location>
        <begin position="44"/>
        <end position="63"/>
    </location>
</feature>
<feature type="transmembrane region" description="Helical" evidence="7">
    <location>
        <begin position="758"/>
        <end position="780"/>
    </location>
</feature>
<dbReference type="Gene3D" id="3.40.50.40">
    <property type="match status" value="1"/>
</dbReference>
<feature type="compositionally biased region" description="Basic and acidic residues" evidence="6">
    <location>
        <begin position="639"/>
        <end position="651"/>
    </location>
</feature>
<dbReference type="PANTHER" id="PTHR11707:SF28">
    <property type="entry name" value="60 KDA LYSOPHOSPHOLIPASE"/>
    <property type="match status" value="1"/>
</dbReference>
<dbReference type="GO" id="GO:0009066">
    <property type="term" value="P:aspartate family amino acid metabolic process"/>
    <property type="evidence" value="ECO:0007669"/>
    <property type="project" value="UniProtKB-ARBA"/>
</dbReference>
<dbReference type="SUPFAM" id="SSF49785">
    <property type="entry name" value="Galactose-binding domain-like"/>
    <property type="match status" value="1"/>
</dbReference>
<dbReference type="InterPro" id="IPR037047">
    <property type="entry name" value="PITH_dom_sf"/>
</dbReference>
<dbReference type="Gene3D" id="1.25.40.20">
    <property type="entry name" value="Ankyrin repeat-containing domain"/>
    <property type="match status" value="1"/>
</dbReference>
<evidence type="ECO:0000256" key="1">
    <source>
        <dbReference type="ARBA" id="ARBA00012920"/>
    </source>
</evidence>
<dbReference type="InterPro" id="IPR002110">
    <property type="entry name" value="Ankyrin_rpt"/>
</dbReference>
<dbReference type="SUPFAM" id="SSF52833">
    <property type="entry name" value="Thioredoxin-like"/>
    <property type="match status" value="1"/>
</dbReference>
<name>A0AAV5GA30_9BASI</name>
<sequence length="1058" mass="114174">MLKSEGGGYAPHPGFLASKFYDPAGESVFANSESVGAFKSWSASQSRSGASTPTPTYLPPEQDPTALRVETSDGHIYVHSLVTPRFAQGKRVRYAVWEYENLIDSSEIEPSDWIRIASDIERNYHAFDGFLILHGTDTLAFTASALSFLLEDLGKTVILTGAQIPLSQLFTDAVDNLLASLAIAGHYLIPEVLLVFDNMAFRGNRCIKASSEDFHAFQSFNLPPIAEVGIDIEVAWSQVLRPGPRPFRVHKKLCADVATLRIFPGITGAAVRAFLSASGGIRGAVIETYGAGNAPRREELLSAFREASERGVVLVNITQCPTGAVASDIYATGRALAAAGIVSGADMTTECALAKLSYLLSKPELSPDQVRKLLSQPLRGELTPSAPVATYSSPHDVDTRLRALFSQLIECAPPQQRAAAHKAVRPQVTAGDRVLPPEFSATWPATLADEEALQAAVMPYLLSQAAIQSTDLLRTLVASLDTPTLPPVTSQSTSTSSSALALPSLLNEAAQTTLQTPLHLAVLAGNCPNVDLLLSSGASVHVRDAHGHSPLFYAARHATTSVDEARKMVASLKATGAHLGELELETGAVGLEVCKAEKAAEPALRDLWIEAAGEEAVKRAKAALAALRRRSASPASSEDEPRQRNEDEEDRLRPVQWLWGSPLVPNIGSTARERNWLSMVKMTSTLSAVSFALLIRFQFGDRVDMPVYEQQAQEPLGILFFVACLATIVVGTTSFFQISSGYEHRRAFVYAGKIMDLVLIAITVLILAMSITVVTSLSHLDSLTQDQARVSVIDFHAVWCGPCKAIAPVFQRLASQYGGGVQFLKVDVDAVPDVAQRFQVSAMPTFVVLKGSSKVDEARLTASILVLRLMQLVSKHAPTGGAAASTSAPVEKGLEGFTALNSQIDMSQVHCLNEADAHPFKELLRGGGDKWLESDADEQLLLQIPMQQAIKLRALRFTTLPSHAAHAPKTVKLYVNQPATDFDSTTEPAQELVLDEEQAKGLKAVELRFVRFQSVNHLSVFVVDNQGGEDVTRIDKLELIGLDIAGTKMSDLQKQEDE</sequence>
<dbReference type="InterPro" id="IPR041725">
    <property type="entry name" value="L-asparaginase_I"/>
</dbReference>
<dbReference type="InterPro" id="IPR027474">
    <property type="entry name" value="L-asparaginase_N"/>
</dbReference>
<dbReference type="Pfam" id="PF00085">
    <property type="entry name" value="Thioredoxin"/>
    <property type="match status" value="1"/>
</dbReference>
<dbReference type="InterPro" id="IPR006034">
    <property type="entry name" value="Asparaginase/glutaminase-like"/>
</dbReference>
<evidence type="ECO:0000256" key="7">
    <source>
        <dbReference type="SAM" id="Phobius"/>
    </source>
</evidence>
<dbReference type="SUPFAM" id="SSF53774">
    <property type="entry name" value="Glutaminase/Asparaginase"/>
    <property type="match status" value="1"/>
</dbReference>
<dbReference type="InterPro" id="IPR013766">
    <property type="entry name" value="Thioredoxin_domain"/>
</dbReference>
<keyword evidence="2" id="KW-0378">Hydrolase</keyword>
<reference evidence="10 11" key="1">
    <citation type="submission" date="2021-12" db="EMBL/GenBank/DDBJ databases">
        <title>High titer production of polyol ester of fatty acids by Rhodotorula paludigena BS15 towards product separation-free biomass refinery.</title>
        <authorList>
            <person name="Mano J."/>
            <person name="Ono H."/>
            <person name="Tanaka T."/>
            <person name="Naito K."/>
            <person name="Sushida H."/>
            <person name="Ike M."/>
            <person name="Tokuyasu K."/>
            <person name="Kitaoka M."/>
        </authorList>
    </citation>
    <scope>NUCLEOTIDE SEQUENCE [LARGE SCALE GENOMIC DNA]</scope>
    <source>
        <strain evidence="10 11">BS15</strain>
    </source>
</reference>
<gene>
    <name evidence="10" type="ORF">Rhopal_000143-T1</name>
</gene>
<dbReference type="CDD" id="cd08963">
    <property type="entry name" value="L-asparaginase_I"/>
    <property type="match status" value="1"/>
</dbReference>
<dbReference type="Gene3D" id="2.60.120.470">
    <property type="entry name" value="PITH domain"/>
    <property type="match status" value="1"/>
</dbReference>
<proteinExistence type="predicted"/>
<organism evidence="10 11">
    <name type="scientific">Rhodotorula paludigena</name>
    <dbReference type="NCBI Taxonomy" id="86838"/>
    <lineage>
        <taxon>Eukaryota</taxon>
        <taxon>Fungi</taxon>
        <taxon>Dikarya</taxon>
        <taxon>Basidiomycota</taxon>
        <taxon>Pucciniomycotina</taxon>
        <taxon>Microbotryomycetes</taxon>
        <taxon>Sporidiobolales</taxon>
        <taxon>Sporidiobolaceae</taxon>
        <taxon>Rhodotorula</taxon>
    </lineage>
</organism>
<keyword evidence="7" id="KW-0812">Transmembrane</keyword>
<dbReference type="PROSITE" id="PS51352">
    <property type="entry name" value="THIOREDOXIN_2"/>
    <property type="match status" value="1"/>
</dbReference>
<dbReference type="InterPro" id="IPR027473">
    <property type="entry name" value="L-asparaginase_C"/>
</dbReference>
<dbReference type="NCBIfam" id="TIGR00519">
    <property type="entry name" value="asnASE_I"/>
    <property type="match status" value="1"/>
</dbReference>
<dbReference type="PRINTS" id="PR00139">
    <property type="entry name" value="ASNGLNASE"/>
</dbReference>
<dbReference type="InterPro" id="IPR027475">
    <property type="entry name" value="Asparaginase/glutaminase_AS2"/>
</dbReference>
<dbReference type="PROSITE" id="PS51732">
    <property type="entry name" value="ASN_GLN_ASE_3"/>
    <property type="match status" value="1"/>
</dbReference>
<dbReference type="InterPro" id="IPR017937">
    <property type="entry name" value="Thioredoxin_CS"/>
</dbReference>
<dbReference type="Pfam" id="PF00710">
    <property type="entry name" value="Asparaginase"/>
    <property type="match status" value="1"/>
</dbReference>